<dbReference type="Gene3D" id="4.10.240.10">
    <property type="entry name" value="Zn(2)-C6 fungal-type DNA-binding domain"/>
    <property type="match status" value="1"/>
</dbReference>
<name>A0A1Y2EGD4_9PEZI</name>
<dbReference type="CDD" id="cd00067">
    <property type="entry name" value="GAL4"/>
    <property type="match status" value="1"/>
</dbReference>
<dbReference type="CDD" id="cd12148">
    <property type="entry name" value="fungal_TF_MHR"/>
    <property type="match status" value="1"/>
</dbReference>
<feature type="region of interest" description="Disordered" evidence="3">
    <location>
        <begin position="1"/>
        <end position="35"/>
    </location>
</feature>
<dbReference type="GO" id="GO:0006351">
    <property type="term" value="P:DNA-templated transcription"/>
    <property type="evidence" value="ECO:0007669"/>
    <property type="project" value="InterPro"/>
</dbReference>
<comment type="caution">
    <text evidence="5">The sequence shown here is derived from an EMBL/GenBank/DDBJ whole genome shotgun (WGS) entry which is preliminary data.</text>
</comment>
<dbReference type="AlphaFoldDB" id="A0A1Y2EGD4"/>
<dbReference type="PROSITE" id="PS00463">
    <property type="entry name" value="ZN2_CY6_FUNGAL_1"/>
    <property type="match status" value="1"/>
</dbReference>
<evidence type="ECO:0000256" key="1">
    <source>
        <dbReference type="ARBA" id="ARBA00022723"/>
    </source>
</evidence>
<dbReference type="EMBL" id="MCFJ01000002">
    <property type="protein sequence ID" value="ORY70364.1"/>
    <property type="molecule type" value="Genomic_DNA"/>
</dbReference>
<dbReference type="InterPro" id="IPR001138">
    <property type="entry name" value="Zn2Cys6_DnaBD"/>
</dbReference>
<dbReference type="GO" id="GO:0008270">
    <property type="term" value="F:zinc ion binding"/>
    <property type="evidence" value="ECO:0007669"/>
    <property type="project" value="InterPro"/>
</dbReference>
<evidence type="ECO:0000256" key="3">
    <source>
        <dbReference type="SAM" id="MobiDB-lite"/>
    </source>
</evidence>
<dbReference type="InterPro" id="IPR007219">
    <property type="entry name" value="XnlR_reg_dom"/>
</dbReference>
<dbReference type="STRING" id="1141098.A0A1Y2EGD4"/>
<proteinExistence type="predicted"/>
<dbReference type="SMART" id="SM00066">
    <property type="entry name" value="GAL4"/>
    <property type="match status" value="1"/>
</dbReference>
<dbReference type="GO" id="GO:0045944">
    <property type="term" value="P:positive regulation of transcription by RNA polymerase II"/>
    <property type="evidence" value="ECO:0007669"/>
    <property type="project" value="TreeGrafter"/>
</dbReference>
<dbReference type="GeneID" id="63775680"/>
<dbReference type="InParanoid" id="A0A1Y2EGD4"/>
<keyword evidence="1" id="KW-0479">Metal-binding</keyword>
<reference evidence="5 6" key="1">
    <citation type="submission" date="2016-07" db="EMBL/GenBank/DDBJ databases">
        <title>Pervasive Adenine N6-methylation of Active Genes in Fungi.</title>
        <authorList>
            <consortium name="DOE Joint Genome Institute"/>
            <person name="Mondo S.J."/>
            <person name="Dannebaum R.O."/>
            <person name="Kuo R.C."/>
            <person name="Labutti K."/>
            <person name="Haridas S."/>
            <person name="Kuo A."/>
            <person name="Salamov A."/>
            <person name="Ahrendt S.R."/>
            <person name="Lipzen A."/>
            <person name="Sullivan W."/>
            <person name="Andreopoulos W.B."/>
            <person name="Clum A."/>
            <person name="Lindquist E."/>
            <person name="Daum C."/>
            <person name="Ramamoorthy G.K."/>
            <person name="Gryganskyi A."/>
            <person name="Culley D."/>
            <person name="Magnuson J.K."/>
            <person name="James T.Y."/>
            <person name="O'Malley M.A."/>
            <person name="Stajich J.E."/>
            <person name="Spatafora J.W."/>
            <person name="Visel A."/>
            <person name="Grigoriev I.V."/>
        </authorList>
    </citation>
    <scope>NUCLEOTIDE SEQUENCE [LARGE SCALE GENOMIC DNA]</scope>
    <source>
        <strain evidence="5 6">CBS 129021</strain>
    </source>
</reference>
<sequence length="787" mass="86988">MPSEPGPKMGLKRQSSHQEDKSKPEPAAAPKRQRVSRACDQCRAAREKCDGLQPLCFPCASQNRHCTWEEPKKKRGVQTGYIRTLELALGWIFDKIPGSENALHSLLTHEGGQGRSLLLEKDTQAGNRLHRRWRRSTIHKEIDRVLSGADATEAKADKTSPASDDVDSADDGEKPLHANSKMPVLAVDLASISTGKPTPDSERLEQNVTDAPDEASHPSPILRDDTLAISPRSMHLRLPVNYWRLLDIYFSYTHCWFPILEKPRVQKTSWRYPNEGLGISSDHPESGAHAELWAALALASYQDEASHPNNERPRERCSPGEMYRLARNLIPPEEGCFDVRHVNALLLLTLVKFGHQNLEAAWILVGLAARINLRLGLDAAPVTDSSRRSHAYMGCFILDTLTSARLNRPPHLRFDDTQSPIPSGENEQDEWESWAPCAGFGPKQQVMLARSPSHTVSSFSSLYRIHQFLSRSLFSAKSRILPTDESYLIQIQRSIGRGPFSAFVINGGVPPTRIPSVYILRIASLFAGDGLQVFPESLPGIVLQCLEEYISSFGACGTPPLFPTYIALINCHYNLDKLTPQDRDRWNKVEGAIRSVWAANRTPLASGSTMNANIRPRPSSISQSSQPNPDFPRNTDTAMRQFPNPASYYGDASAEQSTFHLNADLYAPTPATSILSYTNNHPHQQSLNSATHDLNPSSSYLSGTAFFGPMDVSLPSQSHGPAHHTRHSFSAGSNATTFDYDAMLDDIAAIDRTDSMGESDPQFMANLGFAPGSNIADVLTHDFIGYS</sequence>
<dbReference type="Proteomes" id="UP000193689">
    <property type="component" value="Unassembled WGS sequence"/>
</dbReference>
<dbReference type="InterPro" id="IPR036864">
    <property type="entry name" value="Zn2-C6_fun-type_DNA-bd_sf"/>
</dbReference>
<keyword evidence="2" id="KW-0539">Nucleus</keyword>
<protein>
    <submittedName>
        <fullName evidence="5">Fungal-specific transcription factor domain-domain-containing protein</fullName>
    </submittedName>
</protein>
<dbReference type="Pfam" id="PF00172">
    <property type="entry name" value="Zn_clus"/>
    <property type="match status" value="1"/>
</dbReference>
<evidence type="ECO:0000313" key="6">
    <source>
        <dbReference type="Proteomes" id="UP000193689"/>
    </source>
</evidence>
<feature type="domain" description="Zn(2)-C6 fungal-type" evidence="4">
    <location>
        <begin position="38"/>
        <end position="68"/>
    </location>
</feature>
<keyword evidence="6" id="KW-1185">Reference proteome</keyword>
<feature type="region of interest" description="Disordered" evidence="3">
    <location>
        <begin position="607"/>
        <end position="637"/>
    </location>
</feature>
<dbReference type="OrthoDB" id="3364175at2759"/>
<dbReference type="GO" id="GO:0003677">
    <property type="term" value="F:DNA binding"/>
    <property type="evidence" value="ECO:0007669"/>
    <property type="project" value="InterPro"/>
</dbReference>
<feature type="region of interest" description="Disordered" evidence="3">
    <location>
        <begin position="149"/>
        <end position="180"/>
    </location>
</feature>
<evidence type="ECO:0000259" key="4">
    <source>
        <dbReference type="PROSITE" id="PS50048"/>
    </source>
</evidence>
<dbReference type="SMART" id="SM00906">
    <property type="entry name" value="Fungal_trans"/>
    <property type="match status" value="1"/>
</dbReference>
<evidence type="ECO:0000256" key="2">
    <source>
        <dbReference type="ARBA" id="ARBA00023242"/>
    </source>
</evidence>
<dbReference type="PANTHER" id="PTHR47655:SF2">
    <property type="entry name" value="QUINIC ACID UTILIZATION ACTIVATOR"/>
    <property type="match status" value="1"/>
</dbReference>
<dbReference type="PROSITE" id="PS50048">
    <property type="entry name" value="ZN2_CY6_FUNGAL_2"/>
    <property type="match status" value="1"/>
</dbReference>
<dbReference type="GO" id="GO:0000981">
    <property type="term" value="F:DNA-binding transcription factor activity, RNA polymerase II-specific"/>
    <property type="evidence" value="ECO:0007669"/>
    <property type="project" value="InterPro"/>
</dbReference>
<dbReference type="InterPro" id="IPR052783">
    <property type="entry name" value="Metabolic/Drug-Res_Regulator"/>
</dbReference>
<feature type="compositionally biased region" description="Low complexity" evidence="3">
    <location>
        <begin position="613"/>
        <end position="628"/>
    </location>
</feature>
<evidence type="ECO:0000313" key="5">
    <source>
        <dbReference type="EMBL" id="ORY70364.1"/>
    </source>
</evidence>
<dbReference type="RefSeq" id="XP_040720314.1">
    <property type="nucleotide sequence ID" value="XM_040859468.1"/>
</dbReference>
<dbReference type="SUPFAM" id="SSF57701">
    <property type="entry name" value="Zn2/Cys6 DNA-binding domain"/>
    <property type="match status" value="1"/>
</dbReference>
<dbReference type="PANTHER" id="PTHR47655">
    <property type="entry name" value="QUINIC ACID UTILIZATION ACTIVATOR"/>
    <property type="match status" value="1"/>
</dbReference>
<dbReference type="Pfam" id="PF04082">
    <property type="entry name" value="Fungal_trans"/>
    <property type="match status" value="1"/>
</dbReference>
<feature type="region of interest" description="Disordered" evidence="3">
    <location>
        <begin position="192"/>
        <end position="222"/>
    </location>
</feature>
<accession>A0A1Y2EGD4</accession>
<gene>
    <name evidence="5" type="ORF">BCR38DRAFT_421856</name>
</gene>
<organism evidence="5 6">
    <name type="scientific">Pseudomassariella vexata</name>
    <dbReference type="NCBI Taxonomy" id="1141098"/>
    <lineage>
        <taxon>Eukaryota</taxon>
        <taxon>Fungi</taxon>
        <taxon>Dikarya</taxon>
        <taxon>Ascomycota</taxon>
        <taxon>Pezizomycotina</taxon>
        <taxon>Sordariomycetes</taxon>
        <taxon>Xylariomycetidae</taxon>
        <taxon>Amphisphaeriales</taxon>
        <taxon>Pseudomassariaceae</taxon>
        <taxon>Pseudomassariella</taxon>
    </lineage>
</organism>